<gene>
    <name evidence="4" type="ORF">J5N97_005490</name>
</gene>
<dbReference type="EMBL" id="JAGGNH010000001">
    <property type="protein sequence ID" value="KAJ0987134.1"/>
    <property type="molecule type" value="Genomic_DNA"/>
</dbReference>
<evidence type="ECO:0000256" key="2">
    <source>
        <dbReference type="SAM" id="MobiDB-lite"/>
    </source>
</evidence>
<organism evidence="4 5">
    <name type="scientific">Dioscorea zingiberensis</name>
    <dbReference type="NCBI Taxonomy" id="325984"/>
    <lineage>
        <taxon>Eukaryota</taxon>
        <taxon>Viridiplantae</taxon>
        <taxon>Streptophyta</taxon>
        <taxon>Embryophyta</taxon>
        <taxon>Tracheophyta</taxon>
        <taxon>Spermatophyta</taxon>
        <taxon>Magnoliopsida</taxon>
        <taxon>Liliopsida</taxon>
        <taxon>Dioscoreales</taxon>
        <taxon>Dioscoreaceae</taxon>
        <taxon>Dioscorea</taxon>
    </lineage>
</organism>
<dbReference type="Pfam" id="PF02672">
    <property type="entry name" value="CP12"/>
    <property type="match status" value="1"/>
</dbReference>
<dbReference type="InterPro" id="IPR003823">
    <property type="entry name" value="CP12_dom"/>
</dbReference>
<reference evidence="4" key="1">
    <citation type="submission" date="2021-03" db="EMBL/GenBank/DDBJ databases">
        <authorList>
            <person name="Li Z."/>
            <person name="Yang C."/>
        </authorList>
    </citation>
    <scope>NUCLEOTIDE SEQUENCE</scope>
    <source>
        <strain evidence="4">Dzin_1.0</strain>
        <tissue evidence="4">Leaf</tissue>
    </source>
</reference>
<dbReference type="GO" id="GO:0009507">
    <property type="term" value="C:chloroplast"/>
    <property type="evidence" value="ECO:0007669"/>
    <property type="project" value="TreeGrafter"/>
</dbReference>
<dbReference type="InterPro" id="IPR039314">
    <property type="entry name" value="CP12-like"/>
</dbReference>
<dbReference type="Proteomes" id="UP001085076">
    <property type="component" value="Miscellaneous, Linkage group lg01"/>
</dbReference>
<feature type="domain" description="CP12" evidence="3">
    <location>
        <begin position="64"/>
        <end position="136"/>
    </location>
</feature>
<evidence type="ECO:0000259" key="3">
    <source>
        <dbReference type="SMART" id="SM01093"/>
    </source>
</evidence>
<dbReference type="PANTHER" id="PTHR33921:SF16">
    <property type="entry name" value="CALVIN CYCLE PROTEIN CP12-3, CHLOROPLASTIC"/>
    <property type="match status" value="1"/>
</dbReference>
<protein>
    <recommendedName>
        <fullName evidence="3">CP12 domain-containing protein</fullName>
    </recommendedName>
</protein>
<evidence type="ECO:0000256" key="1">
    <source>
        <dbReference type="PIRSR" id="PIRSR639314-50"/>
    </source>
</evidence>
<keyword evidence="5" id="KW-1185">Reference proteome</keyword>
<accession>A0A9D5D940</accession>
<dbReference type="SMART" id="SM01093">
    <property type="entry name" value="CP12"/>
    <property type="match status" value="1"/>
</dbReference>
<feature type="compositionally biased region" description="Low complexity" evidence="2">
    <location>
        <begin position="1"/>
        <end position="19"/>
    </location>
</feature>
<name>A0A9D5D940_9LILI</name>
<comment type="caution">
    <text evidence="4">The sequence shown here is derived from an EMBL/GenBank/DDBJ whole genome shotgun (WGS) entry which is preliminary data.</text>
</comment>
<feature type="disulfide bond" evidence="1">
    <location>
        <begin position="122"/>
        <end position="131"/>
    </location>
</feature>
<dbReference type="AlphaFoldDB" id="A0A9D5D940"/>
<dbReference type="GO" id="GO:0080153">
    <property type="term" value="P:negative regulation of reductive pentose-phosphate cycle"/>
    <property type="evidence" value="ECO:0007669"/>
    <property type="project" value="TreeGrafter"/>
</dbReference>
<reference evidence="4" key="2">
    <citation type="journal article" date="2022" name="Hortic Res">
        <title>The genome of Dioscorea zingiberensis sheds light on the biosynthesis, origin and evolution of the medicinally important diosgenin saponins.</title>
        <authorList>
            <person name="Li Y."/>
            <person name="Tan C."/>
            <person name="Li Z."/>
            <person name="Guo J."/>
            <person name="Li S."/>
            <person name="Chen X."/>
            <person name="Wang C."/>
            <person name="Dai X."/>
            <person name="Yang H."/>
            <person name="Song W."/>
            <person name="Hou L."/>
            <person name="Xu J."/>
            <person name="Tong Z."/>
            <person name="Xu A."/>
            <person name="Yuan X."/>
            <person name="Wang W."/>
            <person name="Yang Q."/>
            <person name="Chen L."/>
            <person name="Sun Z."/>
            <person name="Wang K."/>
            <person name="Pan B."/>
            <person name="Chen J."/>
            <person name="Bao Y."/>
            <person name="Liu F."/>
            <person name="Qi X."/>
            <person name="Gang D.R."/>
            <person name="Wen J."/>
            <person name="Li J."/>
        </authorList>
    </citation>
    <scope>NUCLEOTIDE SEQUENCE</scope>
    <source>
        <strain evidence="4">Dzin_1.0</strain>
    </source>
</reference>
<feature type="region of interest" description="Disordered" evidence="2">
    <location>
        <begin position="1"/>
        <end position="34"/>
    </location>
</feature>
<evidence type="ECO:0000313" key="4">
    <source>
        <dbReference type="EMBL" id="KAJ0987134.1"/>
    </source>
</evidence>
<sequence length="137" mass="15032">MASISSSVSRISYSPFPSSLHRSRSREHTPPHVASFRKRSFGAITAVAASGRRYKGTVAREEKLAEMIAQKVAEAMQVCEGDEGKDSAACHVAWDEVEELSRAKALLHRRVASGHDPLEGFCKENPLSDECQLCDDD</sequence>
<evidence type="ECO:0000313" key="5">
    <source>
        <dbReference type="Proteomes" id="UP001085076"/>
    </source>
</evidence>
<dbReference type="OrthoDB" id="4362at2759"/>
<dbReference type="PANTHER" id="PTHR33921">
    <property type="entry name" value="CALVIN CYCLE PROTEIN CP12-2, CHLOROPLASTIC"/>
    <property type="match status" value="1"/>
</dbReference>
<keyword evidence="1" id="KW-1015">Disulfide bond</keyword>
<feature type="disulfide bond" evidence="1">
    <location>
        <begin position="79"/>
        <end position="90"/>
    </location>
</feature>
<proteinExistence type="predicted"/>